<dbReference type="PRINTS" id="PR00260">
    <property type="entry name" value="CHEMTRNSDUCR"/>
</dbReference>
<sequence length="558" mass="61573">MTIRSMLRIVFAAATIIAAGLLVIILLLKQGLSQSEVVAQQRYDVSHLARLADTSSTLLTNLARQHVVTLDPSYKQGYNQLVAQRNGEQPWLDGRSLSYVKRLQEYHIGSEDLDFLTKSTELSVNLIKTEMQAFKLVEPFIGLSSTELNSQQQMQWLKAVNLLTDANYINEAEKIKQPVVEFLNSVNQKNLSLVNDNNSYIESLSYVSLFLVAAIIIILIICYLQLEKRVIRTTSHLVNEAQRIASGDLSRSIKFTGNDEISMLSESFNSMVTRLSELLSQISKQSHQAQVSATELDQISQHARNLNDKQSQAIEVISSSVYENSTAVKEVSHNCVNAANSAREADEKAQESIIAVRQGIQSVEEVARILSESITHLTELEKSVTEVTAILNVISNIAEQTNLLALNAAIEAARAGEQGRGFAVVADEVRTLASRTQHSTVEIKNKIESLQTASNAVTNRIRSSDKSVKQAVTNSEKVGEMLEEISQQVALISDVNRTIASASEEQAQVTEDIAERLTQIQDSSLESQTQTHQISTSSSELAEVANNLNSEISKFKLT</sequence>
<evidence type="ECO:0000256" key="1">
    <source>
        <dbReference type="ARBA" id="ARBA00004370"/>
    </source>
</evidence>
<evidence type="ECO:0000256" key="5">
    <source>
        <dbReference type="SAM" id="Phobius"/>
    </source>
</evidence>
<dbReference type="Gene3D" id="1.10.287.950">
    <property type="entry name" value="Methyl-accepting chemotaxis protein"/>
    <property type="match status" value="1"/>
</dbReference>
<evidence type="ECO:0000256" key="2">
    <source>
        <dbReference type="ARBA" id="ARBA00023224"/>
    </source>
</evidence>
<dbReference type="GO" id="GO:0016020">
    <property type="term" value="C:membrane"/>
    <property type="evidence" value="ECO:0007669"/>
    <property type="project" value="UniProtKB-SubCell"/>
</dbReference>
<dbReference type="PANTHER" id="PTHR32089">
    <property type="entry name" value="METHYL-ACCEPTING CHEMOTAXIS PROTEIN MCPB"/>
    <property type="match status" value="1"/>
</dbReference>
<dbReference type="GO" id="GO:0004888">
    <property type="term" value="F:transmembrane signaling receptor activity"/>
    <property type="evidence" value="ECO:0007669"/>
    <property type="project" value="InterPro"/>
</dbReference>
<reference evidence="8" key="1">
    <citation type="submission" date="2020-04" db="EMBL/GenBank/DDBJ databases">
        <title>Genome Sequencing for Pseudoaltermonas arctica.</title>
        <authorList>
            <person name="Elkins N.S."/>
        </authorList>
    </citation>
    <scope>NUCLEOTIDE SEQUENCE [LARGE SCALE GENOMIC DNA]</scope>
    <source>
        <strain evidence="8">NEC-BIFX-2020_0012</strain>
    </source>
</reference>
<dbReference type="PROSITE" id="PS50111">
    <property type="entry name" value="CHEMOTAXIS_TRANSDUC_2"/>
    <property type="match status" value="1"/>
</dbReference>
<dbReference type="GO" id="GO:0006935">
    <property type="term" value="P:chemotaxis"/>
    <property type="evidence" value="ECO:0007669"/>
    <property type="project" value="InterPro"/>
</dbReference>
<comment type="caution">
    <text evidence="8">The sequence shown here is derived from an EMBL/GenBank/DDBJ whole genome shotgun (WGS) entry which is preliminary data.</text>
</comment>
<dbReference type="SMART" id="SM00283">
    <property type="entry name" value="MA"/>
    <property type="match status" value="1"/>
</dbReference>
<dbReference type="InterPro" id="IPR004090">
    <property type="entry name" value="Chemotax_Me-accpt_rcpt"/>
</dbReference>
<feature type="transmembrane region" description="Helical" evidence="5">
    <location>
        <begin position="204"/>
        <end position="226"/>
    </location>
</feature>
<evidence type="ECO:0000259" key="7">
    <source>
        <dbReference type="PROSITE" id="PS50885"/>
    </source>
</evidence>
<dbReference type="SUPFAM" id="SSF58104">
    <property type="entry name" value="Methyl-accepting chemotaxis protein (MCP) signaling domain"/>
    <property type="match status" value="1"/>
</dbReference>
<dbReference type="AlphaFoldDB" id="A0A7Y0DQQ7"/>
<keyword evidence="2 4" id="KW-0807">Transducer</keyword>
<proteinExistence type="inferred from homology"/>
<accession>A0A7Y0DQQ7</accession>
<comment type="subcellular location">
    <subcellularLocation>
        <location evidence="1">Membrane</location>
    </subcellularLocation>
</comment>
<dbReference type="EMBL" id="JABBMT010000003">
    <property type="protein sequence ID" value="NMM39868.1"/>
    <property type="molecule type" value="Genomic_DNA"/>
</dbReference>
<dbReference type="FunFam" id="1.10.287.950:FF:000001">
    <property type="entry name" value="Methyl-accepting chemotaxis sensory transducer"/>
    <property type="match status" value="1"/>
</dbReference>
<dbReference type="InterPro" id="IPR004089">
    <property type="entry name" value="MCPsignal_dom"/>
</dbReference>
<dbReference type="Pfam" id="PF00015">
    <property type="entry name" value="MCPsignal"/>
    <property type="match status" value="1"/>
</dbReference>
<dbReference type="RefSeq" id="WP_169018832.1">
    <property type="nucleotide sequence ID" value="NZ_JABBMT010000003.1"/>
</dbReference>
<dbReference type="Proteomes" id="UP000570493">
    <property type="component" value="Unassembled WGS sequence"/>
</dbReference>
<dbReference type="PANTHER" id="PTHR32089:SF112">
    <property type="entry name" value="LYSOZYME-LIKE PROTEIN-RELATED"/>
    <property type="match status" value="1"/>
</dbReference>
<protein>
    <submittedName>
        <fullName evidence="8">Methyl-accepting chemotaxis protein</fullName>
    </submittedName>
</protein>
<dbReference type="PROSITE" id="PS50885">
    <property type="entry name" value="HAMP"/>
    <property type="match status" value="1"/>
</dbReference>
<dbReference type="SMART" id="SM00304">
    <property type="entry name" value="HAMP"/>
    <property type="match status" value="1"/>
</dbReference>
<name>A0A7Y0DQQ7_9GAMM</name>
<evidence type="ECO:0000313" key="9">
    <source>
        <dbReference type="Proteomes" id="UP000570493"/>
    </source>
</evidence>
<evidence type="ECO:0000256" key="4">
    <source>
        <dbReference type="PROSITE-ProRule" id="PRU00284"/>
    </source>
</evidence>
<keyword evidence="5" id="KW-1133">Transmembrane helix</keyword>
<feature type="domain" description="Methyl-accepting transducer" evidence="6">
    <location>
        <begin position="285"/>
        <end position="521"/>
    </location>
</feature>
<dbReference type="CDD" id="cd06225">
    <property type="entry name" value="HAMP"/>
    <property type="match status" value="1"/>
</dbReference>
<keyword evidence="5" id="KW-0812">Transmembrane</keyword>
<keyword evidence="9" id="KW-1185">Reference proteome</keyword>
<dbReference type="Pfam" id="PF00672">
    <property type="entry name" value="HAMP"/>
    <property type="match status" value="1"/>
</dbReference>
<organism evidence="8 9">
    <name type="scientific">Pseudoalteromonas arctica</name>
    <dbReference type="NCBI Taxonomy" id="394751"/>
    <lineage>
        <taxon>Bacteria</taxon>
        <taxon>Pseudomonadati</taxon>
        <taxon>Pseudomonadota</taxon>
        <taxon>Gammaproteobacteria</taxon>
        <taxon>Alteromonadales</taxon>
        <taxon>Pseudoalteromonadaceae</taxon>
        <taxon>Pseudoalteromonas</taxon>
    </lineage>
</organism>
<dbReference type="InterPro" id="IPR003660">
    <property type="entry name" value="HAMP_dom"/>
</dbReference>
<comment type="similarity">
    <text evidence="3">Belongs to the methyl-accepting chemotaxis (MCP) protein family.</text>
</comment>
<evidence type="ECO:0000259" key="6">
    <source>
        <dbReference type="PROSITE" id="PS50111"/>
    </source>
</evidence>
<dbReference type="Gene3D" id="6.10.340.10">
    <property type="match status" value="1"/>
</dbReference>
<gene>
    <name evidence="8" type="ORF">HHO47_03185</name>
</gene>
<keyword evidence="5" id="KW-0472">Membrane</keyword>
<dbReference type="GO" id="GO:0007165">
    <property type="term" value="P:signal transduction"/>
    <property type="evidence" value="ECO:0007669"/>
    <property type="project" value="UniProtKB-KW"/>
</dbReference>
<feature type="domain" description="HAMP" evidence="7">
    <location>
        <begin position="228"/>
        <end position="280"/>
    </location>
</feature>
<evidence type="ECO:0000256" key="3">
    <source>
        <dbReference type="ARBA" id="ARBA00029447"/>
    </source>
</evidence>
<evidence type="ECO:0000313" key="8">
    <source>
        <dbReference type="EMBL" id="NMM39868.1"/>
    </source>
</evidence>